<dbReference type="Proteomes" id="UP000321440">
    <property type="component" value="Unassembled WGS sequence"/>
</dbReference>
<feature type="transmembrane region" description="Helical" evidence="1">
    <location>
        <begin position="7"/>
        <end position="23"/>
    </location>
</feature>
<keyword evidence="3" id="KW-1185">Reference proteome</keyword>
<protein>
    <recommendedName>
        <fullName evidence="4">DUF3953 domain-containing protein</fullName>
    </recommendedName>
</protein>
<feature type="transmembrane region" description="Helical" evidence="1">
    <location>
        <begin position="29"/>
        <end position="46"/>
    </location>
</feature>
<accession>A0A511W4E1</accession>
<name>A0A511W4E1_9BACI</name>
<reference evidence="2 3" key="1">
    <citation type="submission" date="2019-07" db="EMBL/GenBank/DDBJ databases">
        <title>Whole genome shotgun sequence of Alkalibacillus haloalkaliphilus NBRC 103110.</title>
        <authorList>
            <person name="Hosoyama A."/>
            <person name="Uohara A."/>
            <person name="Ohji S."/>
            <person name="Ichikawa N."/>
        </authorList>
    </citation>
    <scope>NUCLEOTIDE SEQUENCE [LARGE SCALE GENOMIC DNA]</scope>
    <source>
        <strain evidence="2 3">NBRC 103110</strain>
    </source>
</reference>
<comment type="caution">
    <text evidence="2">The sequence shown here is derived from an EMBL/GenBank/DDBJ whole genome shotgun (WGS) entry which is preliminary data.</text>
</comment>
<evidence type="ECO:0000313" key="2">
    <source>
        <dbReference type="EMBL" id="GEN45976.1"/>
    </source>
</evidence>
<sequence>MLVRVNFMLSISVFLLIVLNYFTNTVNTSPLLITSLIGLLVLLIGVENFKSGSKFNGVSFMVASALLFVVVVLIALGIV</sequence>
<dbReference type="RefSeq" id="WP_146816377.1">
    <property type="nucleotide sequence ID" value="NZ_BJYA01000012.1"/>
</dbReference>
<evidence type="ECO:0000256" key="1">
    <source>
        <dbReference type="SAM" id="Phobius"/>
    </source>
</evidence>
<evidence type="ECO:0008006" key="4">
    <source>
        <dbReference type="Google" id="ProtNLM"/>
    </source>
</evidence>
<gene>
    <name evidence="2" type="ORF">AHA02nite_17520</name>
</gene>
<keyword evidence="1" id="KW-1133">Transmembrane helix</keyword>
<keyword evidence="1" id="KW-0812">Transmembrane</keyword>
<keyword evidence="1" id="KW-0472">Membrane</keyword>
<proteinExistence type="predicted"/>
<dbReference type="AlphaFoldDB" id="A0A511W4E1"/>
<organism evidence="2 3">
    <name type="scientific">Alkalibacillus haloalkaliphilus</name>
    <dbReference type="NCBI Taxonomy" id="94136"/>
    <lineage>
        <taxon>Bacteria</taxon>
        <taxon>Bacillati</taxon>
        <taxon>Bacillota</taxon>
        <taxon>Bacilli</taxon>
        <taxon>Bacillales</taxon>
        <taxon>Bacillaceae</taxon>
        <taxon>Alkalibacillus</taxon>
    </lineage>
</organism>
<feature type="transmembrane region" description="Helical" evidence="1">
    <location>
        <begin position="58"/>
        <end position="78"/>
    </location>
</feature>
<dbReference type="EMBL" id="BJYA01000012">
    <property type="protein sequence ID" value="GEN45976.1"/>
    <property type="molecule type" value="Genomic_DNA"/>
</dbReference>
<evidence type="ECO:0000313" key="3">
    <source>
        <dbReference type="Proteomes" id="UP000321440"/>
    </source>
</evidence>